<sequence length="310" mass="34599">MEIRTTTSDLRMALQEAERRSAEQDKQSRFLATLQWLGAVDQSAKHKLLLQKREAGTADWFLQAAEYKSWKTPAGSALWLHGIPGCGKSVIAAVITEDLLNTNAKEERVATAYFHFDFSNKNDSTLGMLLRSVITQLSLQASLVPPCLGRFANDRLKGTKLNGIESTYKDIVAQPDNIDLATLLVEVVDAHFDSVYLVIDAMDEASDLEDLLRYLTDLLSQRSNKLHVLLTSRKETTIVSALENVVDTSVEMDPVATNADIGTYVMNEVARQPKLRKWSEGLRQEVQTALTKDACGMYVDIWSSFQCSHN</sequence>
<comment type="caution">
    <text evidence="3">The sequence shown here is derived from an EMBL/GenBank/DDBJ whole genome shotgun (WGS) entry which is preliminary data.</text>
</comment>
<evidence type="ECO:0000313" key="4">
    <source>
        <dbReference type="Proteomes" id="UP000809789"/>
    </source>
</evidence>
<feature type="domain" description="Nephrocystin 3-like N-terminal" evidence="2">
    <location>
        <begin position="56"/>
        <end position="233"/>
    </location>
</feature>
<dbReference type="OrthoDB" id="1577640at2759"/>
<reference evidence="3" key="1">
    <citation type="submission" date="2021-07" db="EMBL/GenBank/DDBJ databases">
        <title>Elsinoe batatas strain:CRI-CJ2 Genome sequencing and assembly.</title>
        <authorList>
            <person name="Huang L."/>
        </authorList>
    </citation>
    <scope>NUCLEOTIDE SEQUENCE</scope>
    <source>
        <strain evidence="3">CRI-CJ2</strain>
    </source>
</reference>
<dbReference type="InterPro" id="IPR056884">
    <property type="entry name" value="NPHP3-like_N"/>
</dbReference>
<dbReference type="AlphaFoldDB" id="A0A8K0PDW2"/>
<evidence type="ECO:0000256" key="1">
    <source>
        <dbReference type="ARBA" id="ARBA00022737"/>
    </source>
</evidence>
<dbReference type="PANTHER" id="PTHR10039">
    <property type="entry name" value="AMELOGENIN"/>
    <property type="match status" value="1"/>
</dbReference>
<accession>A0A8K0PDW2</accession>
<keyword evidence="4" id="KW-1185">Reference proteome</keyword>
<dbReference type="Proteomes" id="UP000809789">
    <property type="component" value="Unassembled WGS sequence"/>
</dbReference>
<dbReference type="Pfam" id="PF24883">
    <property type="entry name" value="NPHP3_N"/>
    <property type="match status" value="1"/>
</dbReference>
<name>A0A8K0PDW2_9PEZI</name>
<evidence type="ECO:0000313" key="3">
    <source>
        <dbReference type="EMBL" id="KAG8623518.1"/>
    </source>
</evidence>
<dbReference type="SUPFAM" id="SSF52540">
    <property type="entry name" value="P-loop containing nucleoside triphosphate hydrolases"/>
    <property type="match status" value="1"/>
</dbReference>
<dbReference type="EMBL" id="JAESVG020000010">
    <property type="protein sequence ID" value="KAG8623518.1"/>
    <property type="molecule type" value="Genomic_DNA"/>
</dbReference>
<organism evidence="3 4">
    <name type="scientific">Elsinoe batatas</name>
    <dbReference type="NCBI Taxonomy" id="2601811"/>
    <lineage>
        <taxon>Eukaryota</taxon>
        <taxon>Fungi</taxon>
        <taxon>Dikarya</taxon>
        <taxon>Ascomycota</taxon>
        <taxon>Pezizomycotina</taxon>
        <taxon>Dothideomycetes</taxon>
        <taxon>Dothideomycetidae</taxon>
        <taxon>Myriangiales</taxon>
        <taxon>Elsinoaceae</taxon>
        <taxon>Elsinoe</taxon>
    </lineage>
</organism>
<dbReference type="InterPro" id="IPR027417">
    <property type="entry name" value="P-loop_NTPase"/>
</dbReference>
<proteinExistence type="predicted"/>
<keyword evidence="1" id="KW-0677">Repeat</keyword>
<dbReference type="Gene3D" id="3.40.50.300">
    <property type="entry name" value="P-loop containing nucleotide triphosphate hydrolases"/>
    <property type="match status" value="1"/>
</dbReference>
<evidence type="ECO:0000259" key="2">
    <source>
        <dbReference type="Pfam" id="PF24883"/>
    </source>
</evidence>
<protein>
    <recommendedName>
        <fullName evidence="2">Nephrocystin 3-like N-terminal domain-containing protein</fullName>
    </recommendedName>
</protein>
<dbReference type="PANTHER" id="PTHR10039:SF16">
    <property type="entry name" value="GPI INOSITOL-DEACYLASE"/>
    <property type="match status" value="1"/>
</dbReference>
<gene>
    <name evidence="3" type="ORF">KVT40_008494</name>
</gene>